<sequence length="175" mass="18986">MAWNVIASRILPFDRAIHITSTYQNHDGRPGVTGPRGIRGLQGERGGKGALGPPGPAGAPGLVGNPGASILNPAALPYHPHVVSIYDDEPAEPFTPEPNLPRRPVGYTRDQFGALPSVAVQESIAMFEPKTIRTKQKSCVTAGDELRTQPQYKFTSYGFQVDDALPYYCTRFQPE</sequence>
<keyword evidence="1" id="KW-0677">Repeat</keyword>
<name>A0A0D6L5Q0_9BILA</name>
<organism evidence="3 4">
    <name type="scientific">Ancylostoma ceylanicum</name>
    <dbReference type="NCBI Taxonomy" id="53326"/>
    <lineage>
        <taxon>Eukaryota</taxon>
        <taxon>Metazoa</taxon>
        <taxon>Ecdysozoa</taxon>
        <taxon>Nematoda</taxon>
        <taxon>Chromadorea</taxon>
        <taxon>Rhabditida</taxon>
        <taxon>Rhabditina</taxon>
        <taxon>Rhabditomorpha</taxon>
        <taxon>Strongyloidea</taxon>
        <taxon>Ancylostomatidae</taxon>
        <taxon>Ancylostomatinae</taxon>
        <taxon>Ancylostoma</taxon>
    </lineage>
</organism>
<dbReference type="Proteomes" id="UP000054495">
    <property type="component" value="Unassembled WGS sequence"/>
</dbReference>
<reference evidence="3 4" key="1">
    <citation type="submission" date="2013-05" db="EMBL/GenBank/DDBJ databases">
        <title>Draft genome of the parasitic nematode Anyclostoma ceylanicum.</title>
        <authorList>
            <person name="Mitreva M."/>
        </authorList>
    </citation>
    <scope>NUCLEOTIDE SEQUENCE [LARGE SCALE GENOMIC DNA]</scope>
</reference>
<accession>A0A0D6L5Q0</accession>
<evidence type="ECO:0000313" key="4">
    <source>
        <dbReference type="Proteomes" id="UP000054495"/>
    </source>
</evidence>
<dbReference type="Pfam" id="PF01391">
    <property type="entry name" value="Collagen"/>
    <property type="match status" value="1"/>
</dbReference>
<keyword evidence="4" id="KW-1185">Reference proteome</keyword>
<protein>
    <recommendedName>
        <fullName evidence="5">Collagen triple helix repeat protein</fullName>
    </recommendedName>
</protein>
<dbReference type="EMBL" id="KE126684">
    <property type="protein sequence ID" value="EPB66008.1"/>
    <property type="molecule type" value="Genomic_DNA"/>
</dbReference>
<evidence type="ECO:0000256" key="1">
    <source>
        <dbReference type="ARBA" id="ARBA00022737"/>
    </source>
</evidence>
<evidence type="ECO:0000256" key="2">
    <source>
        <dbReference type="SAM" id="MobiDB-lite"/>
    </source>
</evidence>
<evidence type="ECO:0008006" key="5">
    <source>
        <dbReference type="Google" id="ProtNLM"/>
    </source>
</evidence>
<proteinExistence type="predicted"/>
<feature type="non-terminal residue" evidence="3">
    <location>
        <position position="175"/>
    </location>
</feature>
<evidence type="ECO:0000313" key="3">
    <source>
        <dbReference type="EMBL" id="EPB66008.1"/>
    </source>
</evidence>
<dbReference type="AlphaFoldDB" id="A0A0D6L5Q0"/>
<dbReference type="InterPro" id="IPR008160">
    <property type="entry name" value="Collagen"/>
</dbReference>
<feature type="region of interest" description="Disordered" evidence="2">
    <location>
        <begin position="26"/>
        <end position="64"/>
    </location>
</feature>
<gene>
    <name evidence="3" type="ORF">ANCCEY_14905</name>
</gene>